<name>A0AB33KIM1_9ACTN</name>
<dbReference type="RefSeq" id="WP_408054106.1">
    <property type="nucleotide sequence ID" value="NZ_AP035884.1"/>
</dbReference>
<proteinExistence type="predicted"/>
<evidence type="ECO:0008006" key="3">
    <source>
        <dbReference type="Google" id="ProtNLM"/>
    </source>
</evidence>
<organism evidence="2">
    <name type="scientific">Streptomyces sp. CMC78</name>
    <dbReference type="NCBI Taxonomy" id="3231512"/>
    <lineage>
        <taxon>Bacteria</taxon>
        <taxon>Bacillati</taxon>
        <taxon>Actinomycetota</taxon>
        <taxon>Actinomycetes</taxon>
        <taxon>Kitasatosporales</taxon>
        <taxon>Streptomycetaceae</taxon>
        <taxon>Streptomyces</taxon>
    </lineage>
</organism>
<evidence type="ECO:0000313" key="2">
    <source>
        <dbReference type="EMBL" id="BFP54512.1"/>
    </source>
</evidence>
<sequence>MRDVRVVLIGGTSNTGKSTVAEAVAERLGFEHRSTDGLARHPGRPWRTPEQEVPPHVAEHYGTLTTDELIASVLAHYERLWPRIEELITDRAEDGAPGLVLEGSALWPERVARLTAPRTAAVWLTADDAVVRDRVRAAGCYEQASEGERLLMDRFLARTGRYQSLMVDAVDALGLDRVDTGGGRTVAELADAVLAATASRARPGRGDGAGGRPFATDEETHDLGGPITRADVRRIMAEGPRGGEQP</sequence>
<reference evidence="2" key="1">
    <citation type="submission" date="2024-07" db="EMBL/GenBank/DDBJ databases">
        <title>Complete genome sequences of cellulolytic bacteria, Kitasatospora sp. CMC57 and Streptomyces sp. CMC78, isolated from Japanese agricultural soil.</title>
        <authorList>
            <person name="Hashimoto T."/>
            <person name="Ito M."/>
            <person name="Iwamoto M."/>
            <person name="Fukahori D."/>
            <person name="Shoda T."/>
            <person name="Sakoda M."/>
            <person name="Morohoshi T."/>
            <person name="Mitsuboshi M."/>
            <person name="Nishizawa T."/>
        </authorList>
    </citation>
    <scope>NUCLEOTIDE SEQUENCE</scope>
    <source>
        <strain evidence="2">CMC78</strain>
    </source>
</reference>
<accession>A0AB33KIM1</accession>
<dbReference type="KEGG" id="stcm:SCMC78_43190"/>
<dbReference type="EMBL" id="AP035884">
    <property type="protein sequence ID" value="BFP54512.1"/>
    <property type="molecule type" value="Genomic_DNA"/>
</dbReference>
<gene>
    <name evidence="2" type="ORF">SCMC78_43190</name>
</gene>
<dbReference type="AlphaFoldDB" id="A0AB33KIM1"/>
<dbReference type="SUPFAM" id="SSF52540">
    <property type="entry name" value="P-loop containing nucleoside triphosphate hydrolases"/>
    <property type="match status" value="1"/>
</dbReference>
<feature type="region of interest" description="Disordered" evidence="1">
    <location>
        <begin position="200"/>
        <end position="230"/>
    </location>
</feature>
<dbReference type="InterPro" id="IPR027417">
    <property type="entry name" value="P-loop_NTPase"/>
</dbReference>
<evidence type="ECO:0000256" key="1">
    <source>
        <dbReference type="SAM" id="MobiDB-lite"/>
    </source>
</evidence>
<protein>
    <recommendedName>
        <fullName evidence="3">AAA family ATPase</fullName>
    </recommendedName>
</protein>
<dbReference type="Pfam" id="PF13238">
    <property type="entry name" value="AAA_18"/>
    <property type="match status" value="1"/>
</dbReference>
<dbReference type="Gene3D" id="3.40.50.300">
    <property type="entry name" value="P-loop containing nucleotide triphosphate hydrolases"/>
    <property type="match status" value="1"/>
</dbReference>